<feature type="compositionally biased region" description="Basic and acidic residues" evidence="12">
    <location>
        <begin position="498"/>
        <end position="509"/>
    </location>
</feature>
<evidence type="ECO:0000256" key="7">
    <source>
        <dbReference type="ARBA" id="ARBA00022786"/>
    </source>
</evidence>
<dbReference type="PANTHER" id="PTHR38924">
    <property type="entry name" value="ASPARAGINE AND ASPARTATE RICH PROTEIN 1"/>
    <property type="match status" value="1"/>
</dbReference>
<evidence type="ECO:0000256" key="4">
    <source>
        <dbReference type="ARBA" id="ARBA00022679"/>
    </source>
</evidence>
<keyword evidence="5" id="KW-0479">Metal-binding</keyword>
<evidence type="ECO:0000256" key="8">
    <source>
        <dbReference type="ARBA" id="ARBA00022833"/>
    </source>
</evidence>
<dbReference type="SMART" id="SM00396">
    <property type="entry name" value="ZnF_UBR1"/>
    <property type="match status" value="1"/>
</dbReference>
<feature type="compositionally biased region" description="Basic and acidic residues" evidence="12">
    <location>
        <begin position="1783"/>
        <end position="1792"/>
    </location>
</feature>
<dbReference type="Proteomes" id="UP000220158">
    <property type="component" value="Chromosome 14"/>
</dbReference>
<sequence length="4610" mass="549091">MHNVELEKVKSCNEKKEEVLSISRYLLKEYGDGKANKKDVIRNLRKRIYNHESFEDIYKKLKEIHGNSGICTRQWKEGSFAFKCYNCEGDPTCAICAKCFFASNHKNHIYRLTHTSGGCCDCGDTSWNIKGSCFDHRGINEENLIDKCILNSVVKNRIKEDLENLVGTLFKEIILKDGYFLSLVNADYIEYAFEFFKDLGITSYLFRQIICEVFTGAKIDFLINFHYCFYGGIQKSLYSLYLSLFVHPYFKQRFAFKLAKHYSLVVRVVDDRMYNDNNLNGLSVQVLTVPEIAYTLVINNFLNDLIKLIENFCVYNDLTKCVMHKNFLRSDIEIIIRICVDLKYLLYHNEVIKIILFNKYLIRKILNLLTLLHRMNSQVRYTKTHIIYEDLSSSYSITIENYLLRVFEPLSNFCKREHNANFRNLFLLYQLTIESICSLNLFPYNDDSGEQYTNKKKKSKKYLNKIKKEKANISINKDDKMNDNDNSVIDKNMTNNDISKKGEEKDNGDKNNNNNKNDESNKFKEEKKRKKFKHLRSLHSPLVRFFIMILNFDIVKRCIDDLYWYKYIYLKKAKENYNKLKCSNNNNDYNVNTSKCTNDSCRNNNTHFSEDSSNSLFIIKEYIKDFYSLEKYKMETINKRKILQQRYEEDGNKIKIKLFNYKPFLNYCDDKENTRISNYLKEHKNLEECYFKWIINSNNSKEKEKESNKIIFRRSIQEKKVKAKCKNIFIEKKVNNKNIEFNEFLEIKYDKEKHHIYLNPLYIDLYMRDVLEFLNLFKYKLLKYILFINVNILTFIYEIKYGYWVRNGPQMIFQVNEYENYLFFQNDLIGIQFSMIMMNILPLYENQRIKIDDDILKQFKKIYNENLNIDRVEDLEQSNDQLNLNNNEMDSNEKEIDSVNNNTEYIISKNQDTSSKNEVNTNAEEACYINKIEYIENHNELMENYRKMNEDIIIYDKKKVYSNDEDDDCLQLFFGNSSTNIVNDDKLNNFLSTKNKKKFDFISFYNFLSSYNESEKEPKLKGETKCNSSISADDKNVNNDIINNKLNIYNNNRIEEENNNYNNENTVNINNDDNNKVNNNNIMNNINNNDKNNNNIYNINNYDNKNNNINSIYNDNTNNENDYNNNNNDNSVKNMKNENSDTFNSSSYKKLEWNDYLKLFIDLEIKNPFVILYQLIFKNFRMNLNLRKLSDVYLEIQIHHIKMVYKIFNDIYSDKLNIDSRKINHVFYFQFFYDLIIRIFNELYYFESSNIPRKTSFTKYKERGKYHVKKIMIQLLASKDFQYFQLEDVFPKQFRHHPSFYELVNKYGYTTHMPRSNVNLIKLNKSSWFLYDAFWPISPYKDFQSANEKCIKEENSSYIGCSREDDKEYMSFSFRKIQNLLFYTFKNSCLVSILLTVFIINEEFQKKIELKNKNEIKTYKNEEDITSDQKSNNMVISQNNDTNNSHINSSHNLSNQSAFSDTSVLNDFDLYNLINQSSNNNNDDNNSQLNANNDSNSNNQLDPNNDHLNNNQNSINSNSIINPTNTNNENALSNNSGAISSNNTYIIVDQNGDNETLFAEILINRNPNNSINMEIVNVTDNHIDDDNTHRNYRHLNADGLSELIRSLINENNIINNVIDESFLNNNSNTSNNDALRNVEARNANNNISFDEYSSSDELNIIESENSNTVRINLFGRRNGLYDLNIISDTNEMTANPNNSNLNNTIDILIKIIKILSIVIGSTHPFKELKGFYYSNCKDYYDEDDELDSCMDYDSYSNSTEYEEEKEKYNKDTNETRNNNINIPREEMHNKKKDNVEIENEKEELKINNINNKYYSNLSKLNSDNYVNNNSSGLNDNKLYDKLKTSKGNSNFNEEGNFIFDNISLIKKIKSRKKINDSDSINKKDQGLIKEKDNRNINKKKKGFYVLNKISVHNFISCINNINANEDKCFIKVRNTIISRLKKIFSENFDCKNINNNNEFIEIAKKKQHDLLQNMKEQQIKFSKFLDEELLLDDENEVLNEEEEKKDAISEYEKLKEKNCICVLCKEGMSKNNLLAYICFASHTNLLKKIIKKNKISFPCKHPSIYTCGHFIHTNCLHNTKILKYRKLFSVKNEPTLYEFTCPLCRCIANCFIVYIPKRYISENDNYRIYECNEEEFIIDNSNKDLSELMKNCEYLEIDKKRKKKKKNNSNTLKNLEECEDISSKELCIDHRTDIKYHNNNNNEINAFFDNNSSRNHDFENKNVFTTNDNYFVNDLSHNKIINKDSKSNFENDNNLTNNFTNSSYKKEVKGKKKSNFNENDSFDNTSDFLYNNEDKSDYSQFTSSISCLSSSSSNCSVDSDIPQPFYFKYNHKKKKINKQKKLFPSNNNDLIINNMNNYKIYNFFDENKKNDDIFNLNFHNVINKSLLKNLLSYNNYEHNKKIILREIYLNENNIYDKLYNKKEKQLEESLYNLNCEETEKEKENVNIADEKEELSNLIEEKKKKGSELYLYKNTFNYLNKDFTFTYRNSNFFYRYKNGFLSYYVSVPLKYIKEIEFFMIQNKTYSYMGKNKHKKFYFSSIVDKDILEKNSNESNSNGDNNIILNYEIDKILLDYIKNNFNHEEINAENVIEKYKISNKNKRLTNSNNSEMNSKNENDLIEFLEQKDKKMKIDFETGIQENNKPKEFLLKSSEHYSNNKSGSDANDFDSVYSNLSKNGEVKDDLNNSCDCDNKKKKEKNNDNGNDNLDKSNNCDNYSYIDNTNNDNNKNVDSFSKFYNSSDEINNFLDELNSISLKEKKKLKYRKEKKSDISSNRIKFQYPYNKDNLKDHNISMKTWFSIDIYEGIISTNKNIYDIYIKTVHKKNFDSIFDMKALRQSIILLGGITEISWRIFHQDHTTFSTILHHSESYKKLIDFDYSTKVEDNDEDVDIKGIGVNDVLKIYRKLEIYPDFLFNNSNLGFINKKDLSFINKKDLILMNKKDYGKNKKEKNNKNSYFTSSETNNEFLLKKKRNNKSDVLNIKYWRNINTAVDMHKIYWILYNEILINIFYKNINYISCNNMIETLVRNLFLYKHELNIIKEEKISNLFNLQLWKNMYKIAFYYVYPYRFTFNKYKKFFDKIKKIHFLNKLAFIPLSVDVLKLFMNFFLNQLLCTPGSIQHFISISLIIISFQIMNEIFIKEISKSYVRFIFSENLHDQIKNFDNIFKYIYINIENSNYSINLKEDIKDSDQNIPEEKMQHFLSNYINNCDKKYLTFHEIFHIFIFENFVQEKNNGIFKKQEDKQIKINDISLLEENVVKNNFFENTEKISKDVLNNEVGEKINDQYSNSKKSFNDCNVINKMDPFSLFKKIQNLSYYFSDSEIYDLQNIISENKFLSCHENNTSNIINSSTNIKSYEKIRTKNQHTNENIKMYDEILEEEEEEEEGMYTKKKKLFVLYETMNKLIELKKFKIDTQKMMLLMCEVNDEYMKYVYYNGYLPINIYLSTNFLKYENYFKNYYSFLYNKKKNSKWGSFHVLYSEKVLNSMKKGSNHFIKNKNVMKRDYNFIINNSTYVNSTSEKKNEREDSFSSNFLDFKKEFHQKQNGKYDNMEYSSNDPIISEEKYQSKFYNSDCYKNEMNKDEEILKFVNKCDEKDNNVNRDGKLNNFRGKEKEKKYKINEKEEKVIVTGKQENMPKNGKVSNELNLFKYKLYNISHEEISDFYLMNDTHDTFLSILHDENLEYKNTNMLNLLKCKYENIPFTNHLFYAYNFYSILFKLKEIKQIHDKKEKNLDLCTDDFLLSSVDHKIYEKVENVNFSDISFNSNESIQVSEKENENHNNDENENFDESMTSSLGILNEILDVGELIKDMKKTKKWNKKSKRNKYADKFFINIFNRMLEKTKCKTSEDKPEIYSNSNNVNNQDLDSDKKKDQEEKKKKKLSSNLFVDPHDLKQIDISDHLDKNDNINKAKVRNIEDKNNLELKNNDNSNECEYDIYTSSENTHEFSNFLSYYDENNSTSDVDKSRTKKKNNLDNIFIKNSFSSSDDLLSNKSSKNMKEKYKTSNFSFLKFKDANKIQRYHMLLRKKGLSRLFFYNIRKLYNYVYNMHDFIPLYLIQNILLHFQRSYKNVNDFYYYDENDNFSKSSNEESEFEYTKYSKDFFNTEKWKKLYDKYKDRINNESTYDGKNKSNLNVSNKKDLDCETNSYNNDYINLSDYCNTWYSFDNEKNRVYIDPSKEKQKNNSTSNSYLNYNDNKMNYENLKSINKENEEDGLKNESNTNKNNIYGYNQNTKKDNLYKDYFYIEEKDNSKCCYSVNKKIKTKHNNYNSDSFMSCVSTNDDNKMNKNMNYNKIPKKEKKREGKYNNIKKERRNINIKDFEKRKKDILNIKKVFFIFYKYLKNNNFIDKKNSCKKLYKKFLKKYLKSANVYLQFVTYIIFSVYEYNSLAKKYLDYIHLYSDINKYNIFLHILNIDDQFDKIYVYQTMQLIFHPYFYLMYQLYKYLKIDASPVSLHDFYENLEQFISSNSLFQPSQNYFTLIKKHFKRKCVSCNKSPKKILICLYCGSTICLHESDDSVGPLSQTISKCVYHTTICGGDQCLYLCLNTSSVLFTSENRFDFMSGPYVDKNGDVDHHLKRGRNLYLSQHKLNKIFDVIINSAVDVEIYKQTLKSE</sequence>
<evidence type="ECO:0000259" key="13">
    <source>
        <dbReference type="PROSITE" id="PS51157"/>
    </source>
</evidence>
<feature type="region of interest" description="Disordered" evidence="12">
    <location>
        <begin position="3844"/>
        <end position="3881"/>
    </location>
</feature>
<feature type="coiled-coil region" evidence="11">
    <location>
        <begin position="1960"/>
        <end position="2017"/>
    </location>
</feature>
<reference evidence="14 15" key="1">
    <citation type="submission" date="2015-04" db="EMBL/GenBank/DDBJ databases">
        <authorList>
            <consortium name="Pathogen Informatics"/>
        </authorList>
    </citation>
    <scope>NUCLEOTIDE SEQUENCE [LARGE SCALE GENOMIC DNA]</scope>
    <source>
        <strain evidence="14 15">SGS1</strain>
    </source>
</reference>
<keyword evidence="4" id="KW-0808">Transferase</keyword>
<feature type="region of interest" description="Disordered" evidence="12">
    <location>
        <begin position="2675"/>
        <end position="2711"/>
    </location>
</feature>
<dbReference type="GeneID" id="39738928"/>
<feature type="compositionally biased region" description="Basic and acidic residues" evidence="12">
    <location>
        <begin position="3864"/>
        <end position="3874"/>
    </location>
</feature>
<comment type="catalytic activity">
    <reaction evidence="1">
        <text>S-ubiquitinyl-[E2 ubiquitin-conjugating enzyme]-L-cysteine + [acceptor protein]-L-lysine = [E2 ubiquitin-conjugating enzyme]-L-cysteine + N(6)-ubiquitinyl-[acceptor protein]-L-lysine.</text>
        <dbReference type="EC" id="2.3.2.27"/>
    </reaction>
</comment>
<evidence type="ECO:0000256" key="1">
    <source>
        <dbReference type="ARBA" id="ARBA00000900"/>
    </source>
</evidence>
<feature type="region of interest" description="Disordered" evidence="12">
    <location>
        <begin position="1760"/>
        <end position="1792"/>
    </location>
</feature>
<keyword evidence="7" id="KW-0833">Ubl conjugation pathway</keyword>
<feature type="region of interest" description="Disordered" evidence="12">
    <location>
        <begin position="1476"/>
        <end position="1538"/>
    </location>
</feature>
<dbReference type="OrthoDB" id="26387at2759"/>
<dbReference type="PROSITE" id="PS51157">
    <property type="entry name" value="ZF_UBR"/>
    <property type="match status" value="1"/>
</dbReference>
<dbReference type="GO" id="GO:0008270">
    <property type="term" value="F:zinc ion binding"/>
    <property type="evidence" value="ECO:0007669"/>
    <property type="project" value="UniProtKB-KW"/>
</dbReference>
<evidence type="ECO:0000256" key="12">
    <source>
        <dbReference type="SAM" id="MobiDB-lite"/>
    </source>
</evidence>
<feature type="zinc finger region" description="UBR-type" evidence="10">
    <location>
        <begin position="69"/>
        <end position="138"/>
    </location>
</feature>
<gene>
    <name evidence="14" type="primary">AARP1</name>
    <name evidence="14" type="ORF">PRELSG_1449600</name>
</gene>
<evidence type="ECO:0000256" key="3">
    <source>
        <dbReference type="ARBA" id="ARBA00012483"/>
    </source>
</evidence>
<feature type="region of interest" description="Disordered" evidence="12">
    <location>
        <begin position="1113"/>
        <end position="1144"/>
    </location>
</feature>
<dbReference type="PANTHER" id="PTHR38924:SF2">
    <property type="entry name" value="CHROMOSOME UNDETERMINED SCAFFOLD_10, WHOLE GENOME SHOTGUN SEQUENCE"/>
    <property type="match status" value="1"/>
</dbReference>
<name>A0A1J1HFD3_PLARL</name>
<evidence type="ECO:0000313" key="15">
    <source>
        <dbReference type="Proteomes" id="UP000220158"/>
    </source>
</evidence>
<feature type="compositionally biased region" description="Low complexity" evidence="12">
    <location>
        <begin position="1113"/>
        <end position="1134"/>
    </location>
</feature>
<dbReference type="FunFam" id="2.10.110.30:FF:000002">
    <property type="entry name" value="Putative e3 ubiquitin-protein ligase ubr3"/>
    <property type="match status" value="1"/>
</dbReference>
<feature type="compositionally biased region" description="Basic and acidic residues" evidence="12">
    <location>
        <begin position="516"/>
        <end position="526"/>
    </location>
</feature>
<feature type="compositionally biased region" description="Low complexity" evidence="12">
    <location>
        <begin position="2700"/>
        <end position="2711"/>
    </location>
</feature>
<dbReference type="InterPro" id="IPR003126">
    <property type="entry name" value="Znf_UBR"/>
</dbReference>
<evidence type="ECO:0000256" key="5">
    <source>
        <dbReference type="ARBA" id="ARBA00022723"/>
    </source>
</evidence>
<feature type="coiled-coil region" evidence="11">
    <location>
        <begin position="2138"/>
        <end position="2165"/>
    </location>
</feature>
<comment type="pathway">
    <text evidence="2">Protein modification; protein ubiquitination.</text>
</comment>
<feature type="compositionally biased region" description="Basic and acidic residues" evidence="12">
    <location>
        <begin position="1764"/>
        <end position="1774"/>
    </location>
</feature>
<evidence type="ECO:0000256" key="11">
    <source>
        <dbReference type="SAM" id="Coils"/>
    </source>
</evidence>
<evidence type="ECO:0000256" key="9">
    <source>
        <dbReference type="ARBA" id="ARBA00046341"/>
    </source>
</evidence>
<dbReference type="Pfam" id="PF18995">
    <property type="entry name" value="PRT6_C"/>
    <property type="match status" value="1"/>
</dbReference>
<dbReference type="GO" id="GO:0061630">
    <property type="term" value="F:ubiquitin protein ligase activity"/>
    <property type="evidence" value="ECO:0007669"/>
    <property type="project" value="UniProtKB-EC"/>
</dbReference>
<dbReference type="KEGG" id="prel:PRELSG_1449600"/>
<feature type="region of interest" description="Disordered" evidence="12">
    <location>
        <begin position="3768"/>
        <end position="3787"/>
    </location>
</feature>
<dbReference type="InterPro" id="IPR044046">
    <property type="entry name" value="E3_ligase_UBR-like_C"/>
</dbReference>
<dbReference type="EC" id="2.3.2.27" evidence="3"/>
<feature type="compositionally biased region" description="Low complexity" evidence="12">
    <location>
        <begin position="1476"/>
        <end position="1536"/>
    </location>
</feature>
<dbReference type="RefSeq" id="XP_028535282.1">
    <property type="nucleotide sequence ID" value="XM_028679583.1"/>
</dbReference>
<feature type="compositionally biased region" description="Basic and acidic residues" evidence="12">
    <location>
        <begin position="2677"/>
        <end position="2699"/>
    </location>
</feature>
<organism evidence="14 15">
    <name type="scientific">Plasmodium relictum</name>
    <dbReference type="NCBI Taxonomy" id="85471"/>
    <lineage>
        <taxon>Eukaryota</taxon>
        <taxon>Sar</taxon>
        <taxon>Alveolata</taxon>
        <taxon>Apicomplexa</taxon>
        <taxon>Aconoidasida</taxon>
        <taxon>Haemosporida</taxon>
        <taxon>Plasmodiidae</taxon>
        <taxon>Plasmodium</taxon>
        <taxon>Plasmodium (Haemamoeba)</taxon>
    </lineage>
</organism>
<feature type="compositionally biased region" description="Basic and acidic residues" evidence="12">
    <location>
        <begin position="3770"/>
        <end position="3780"/>
    </location>
</feature>
<proteinExistence type="inferred from homology"/>
<keyword evidence="11" id="KW-0175">Coiled coil</keyword>
<comment type="similarity">
    <text evidence="9">Belongs to the E3 ubiquitin-protein ligase UBR1-like family.</text>
</comment>
<feature type="domain" description="UBR-type" evidence="13">
    <location>
        <begin position="69"/>
        <end position="138"/>
    </location>
</feature>
<dbReference type="OMA" id="NINYVSC"/>
<keyword evidence="8" id="KW-0862">Zinc</keyword>
<accession>A0A1J1HFD3</accession>
<dbReference type="EMBL" id="LN835309">
    <property type="protein sequence ID" value="CRH02762.1"/>
    <property type="molecule type" value="Genomic_DNA"/>
</dbReference>
<dbReference type="VEuPathDB" id="PlasmoDB:PRELSG_1449600"/>
<protein>
    <recommendedName>
        <fullName evidence="3">RING-type E3 ubiquitin transferase</fullName>
        <ecNumber evidence="3">2.3.2.27</ecNumber>
    </recommendedName>
</protein>
<feature type="coiled-coil region" evidence="11">
    <location>
        <begin position="872"/>
        <end position="902"/>
    </location>
</feature>
<keyword evidence="15" id="KW-1185">Reference proteome</keyword>
<feature type="compositionally biased region" description="Low complexity" evidence="12">
    <location>
        <begin position="1437"/>
        <end position="1456"/>
    </location>
</feature>
<evidence type="ECO:0000256" key="10">
    <source>
        <dbReference type="PROSITE-ProRule" id="PRU00508"/>
    </source>
</evidence>
<evidence type="ECO:0000256" key="2">
    <source>
        <dbReference type="ARBA" id="ARBA00004906"/>
    </source>
</evidence>
<feature type="region of interest" description="Disordered" evidence="12">
    <location>
        <begin position="474"/>
        <end position="530"/>
    </location>
</feature>
<dbReference type="Gene3D" id="2.10.110.30">
    <property type="match status" value="1"/>
</dbReference>
<dbReference type="Pfam" id="PF02207">
    <property type="entry name" value="zf-UBR"/>
    <property type="match status" value="1"/>
</dbReference>
<keyword evidence="6" id="KW-0863">Zinc-finger</keyword>
<evidence type="ECO:0000313" key="14">
    <source>
        <dbReference type="EMBL" id="CRH02762.1"/>
    </source>
</evidence>
<dbReference type="CDD" id="cd19673">
    <property type="entry name" value="UBR-box_UBR3"/>
    <property type="match status" value="1"/>
</dbReference>
<evidence type="ECO:0000256" key="6">
    <source>
        <dbReference type="ARBA" id="ARBA00022771"/>
    </source>
</evidence>
<feature type="region of interest" description="Disordered" evidence="12">
    <location>
        <begin position="1424"/>
        <end position="1456"/>
    </location>
</feature>
<feature type="coiled-coil region" evidence="11">
    <location>
        <begin position="2433"/>
        <end position="2467"/>
    </location>
</feature>